<dbReference type="InterPro" id="IPR018247">
    <property type="entry name" value="EF_Hand_1_Ca_BS"/>
</dbReference>
<dbReference type="GO" id="GO:0055085">
    <property type="term" value="P:transmembrane transport"/>
    <property type="evidence" value="ECO:0007669"/>
    <property type="project" value="InterPro"/>
</dbReference>
<evidence type="ECO:0000313" key="15">
    <source>
        <dbReference type="EMBL" id="AKN21575.1"/>
    </source>
</evidence>
<keyword evidence="6" id="KW-0677">Repeat</keyword>
<dbReference type="InterPro" id="IPR002067">
    <property type="entry name" value="MCP"/>
</dbReference>
<reference evidence="15" key="1">
    <citation type="journal article" date="2015" name="Elife">
        <title>Stem cells and fluid flow drive cyst formation in an invertebrate excretory organ.</title>
        <authorList>
            <person name="Thi-Kim Vu H."/>
            <person name="Rink J.C."/>
            <person name="McKinney S.A."/>
            <person name="McClain M."/>
            <person name="Lakshmanaperumal N."/>
            <person name="Alexander R."/>
            <person name="Sanchez Alvarado A."/>
        </authorList>
    </citation>
    <scope>NUCLEOTIDE SEQUENCE</scope>
</reference>
<dbReference type="EMBL" id="KT163625">
    <property type="protein sequence ID" value="AKN21575.1"/>
    <property type="molecule type" value="mRNA"/>
</dbReference>
<evidence type="ECO:0000256" key="2">
    <source>
        <dbReference type="ARBA" id="ARBA00006375"/>
    </source>
</evidence>
<protein>
    <submittedName>
        <fullName evidence="15">Slc25a-7</fullName>
    </submittedName>
</protein>
<dbReference type="Pfam" id="PF13499">
    <property type="entry name" value="EF-hand_7"/>
    <property type="match status" value="2"/>
</dbReference>
<dbReference type="Gene3D" id="1.10.238.10">
    <property type="entry name" value="EF-hand"/>
    <property type="match status" value="2"/>
</dbReference>
<accession>A0A0H3YF46</accession>
<evidence type="ECO:0000256" key="13">
    <source>
        <dbReference type="RuleBase" id="RU000488"/>
    </source>
</evidence>
<keyword evidence="11 12" id="KW-0472">Membrane</keyword>
<dbReference type="Gene3D" id="1.50.40.10">
    <property type="entry name" value="Mitochondrial carrier domain"/>
    <property type="match status" value="1"/>
</dbReference>
<keyword evidence="10" id="KW-0496">Mitochondrion</keyword>
<keyword evidence="3 13" id="KW-0813">Transport</keyword>
<dbReference type="InterPro" id="IPR002048">
    <property type="entry name" value="EF_hand_dom"/>
</dbReference>
<dbReference type="PRINTS" id="PR00928">
    <property type="entry name" value="GRAVESDC"/>
</dbReference>
<keyword evidence="7" id="KW-0999">Mitochondrion inner membrane</keyword>
<dbReference type="PRINTS" id="PR00926">
    <property type="entry name" value="MITOCARRIER"/>
</dbReference>
<dbReference type="GO" id="GO:0005743">
    <property type="term" value="C:mitochondrial inner membrane"/>
    <property type="evidence" value="ECO:0007669"/>
    <property type="project" value="UniProtKB-SubCell"/>
</dbReference>
<dbReference type="FunFam" id="1.50.40.10:FF:000003">
    <property type="entry name" value="Putative calcium-binding mitochondrial carrier protein scamc-2"/>
    <property type="match status" value="1"/>
</dbReference>
<dbReference type="PANTHER" id="PTHR24089">
    <property type="entry name" value="SOLUTE CARRIER FAMILY 25"/>
    <property type="match status" value="1"/>
</dbReference>
<dbReference type="AlphaFoldDB" id="A0A0H3YF46"/>
<dbReference type="PROSITE" id="PS50222">
    <property type="entry name" value="EF_HAND_2"/>
    <property type="match status" value="3"/>
</dbReference>
<comment type="similarity">
    <text evidence="2 13">Belongs to the mitochondrial carrier (TC 2.A.29) family.</text>
</comment>
<feature type="repeat" description="Solcar" evidence="12">
    <location>
        <begin position="280"/>
        <end position="365"/>
    </location>
</feature>
<dbReference type="SUPFAM" id="SSF103506">
    <property type="entry name" value="Mitochondrial carrier"/>
    <property type="match status" value="1"/>
</dbReference>
<dbReference type="OrthoDB" id="270584at2759"/>
<dbReference type="InterPro" id="IPR011992">
    <property type="entry name" value="EF-hand-dom_pair"/>
</dbReference>
<feature type="domain" description="EF-hand" evidence="14">
    <location>
        <begin position="11"/>
        <end position="46"/>
    </location>
</feature>
<dbReference type="SMART" id="SM00054">
    <property type="entry name" value="EFh"/>
    <property type="match status" value="4"/>
</dbReference>
<dbReference type="InterPro" id="IPR018108">
    <property type="entry name" value="MCP_transmembrane"/>
</dbReference>
<feature type="repeat" description="Solcar" evidence="12">
    <location>
        <begin position="378"/>
        <end position="464"/>
    </location>
</feature>
<proteinExistence type="evidence at transcript level"/>
<dbReference type="PROSITE" id="PS50920">
    <property type="entry name" value="SOLCAR"/>
    <property type="match status" value="3"/>
</dbReference>
<evidence type="ECO:0000256" key="10">
    <source>
        <dbReference type="ARBA" id="ARBA00023128"/>
    </source>
</evidence>
<dbReference type="InterPro" id="IPR002167">
    <property type="entry name" value="GDC-like"/>
</dbReference>
<sequence>MDSKKVEKNRVENKRISEIFEKIDKNKDGVITIDELKEALKNQQDSENEILGLMKSTDKNADDKMSFEEFLNFVQSRETHLKLAFRQMDKNNDNKISADEIQITMAELGMNIDIKEAEKLLSHMDKDSNLNIDYDEWRSYLLLSNARDMKDIIRFWRKSFSIDLGENMTIPDDFTPEEKLKGIAWKTLVAGGIAGCVSRTATAPLDRLKVTMQAHGAKAANHGIINAIKYMVNEGGVSSLWRGNGVNCIKIAPESAIKFLAYESYKKLIVNFTQNETGNVTLGEKFVAGAMAGATAQTLIYPMEVLKTRMCLRKSGQYSSIFDCAKKVYINEGIQVFFRGYVPNILGIIPYAGIDLALYETFKNLYLKSINHDKSASTPIYVSLCSGAVSSVCGQVATYPLALVRTKLQAMSKSDGKISMKNVSRDIIKNEGVLGFYRGIGPNMLKVIPAVSISYAVFEQTRHFLGI</sequence>
<evidence type="ECO:0000259" key="14">
    <source>
        <dbReference type="PROSITE" id="PS50222"/>
    </source>
</evidence>
<name>A0A0H3YF46_SCHMD</name>
<comment type="subcellular location">
    <subcellularLocation>
        <location evidence="1">Mitochondrion inner membrane</location>
        <topology evidence="1">Multi-pass membrane protein</topology>
    </subcellularLocation>
</comment>
<gene>
    <name evidence="15" type="primary">slc25a-7</name>
</gene>
<evidence type="ECO:0000256" key="4">
    <source>
        <dbReference type="ARBA" id="ARBA00022692"/>
    </source>
</evidence>
<evidence type="ECO:0000256" key="8">
    <source>
        <dbReference type="ARBA" id="ARBA00022837"/>
    </source>
</evidence>
<dbReference type="GO" id="GO:0005509">
    <property type="term" value="F:calcium ion binding"/>
    <property type="evidence" value="ECO:0007669"/>
    <property type="project" value="InterPro"/>
</dbReference>
<evidence type="ECO:0000256" key="11">
    <source>
        <dbReference type="ARBA" id="ARBA00023136"/>
    </source>
</evidence>
<keyword evidence="4 12" id="KW-0812">Transmembrane</keyword>
<evidence type="ECO:0000256" key="7">
    <source>
        <dbReference type="ARBA" id="ARBA00022792"/>
    </source>
</evidence>
<keyword evidence="5" id="KW-0479">Metal-binding</keyword>
<dbReference type="PROSITE" id="PS00018">
    <property type="entry name" value="EF_HAND_1"/>
    <property type="match status" value="2"/>
</dbReference>
<dbReference type="InterPro" id="IPR023395">
    <property type="entry name" value="MCP_dom_sf"/>
</dbReference>
<evidence type="ECO:0000256" key="1">
    <source>
        <dbReference type="ARBA" id="ARBA00004448"/>
    </source>
</evidence>
<evidence type="ECO:0000256" key="5">
    <source>
        <dbReference type="ARBA" id="ARBA00022723"/>
    </source>
</evidence>
<dbReference type="FunFam" id="1.10.238.10:FF:000028">
    <property type="entry name" value="Putative calcium-binding mitochondrial carrier protein scamc-2"/>
    <property type="match status" value="1"/>
</dbReference>
<evidence type="ECO:0000256" key="9">
    <source>
        <dbReference type="ARBA" id="ARBA00022989"/>
    </source>
</evidence>
<evidence type="ECO:0000256" key="3">
    <source>
        <dbReference type="ARBA" id="ARBA00022448"/>
    </source>
</evidence>
<feature type="repeat" description="Solcar" evidence="12">
    <location>
        <begin position="182"/>
        <end position="268"/>
    </location>
</feature>
<evidence type="ECO:0000256" key="12">
    <source>
        <dbReference type="PROSITE-ProRule" id="PRU00282"/>
    </source>
</evidence>
<feature type="domain" description="EF-hand" evidence="14">
    <location>
        <begin position="112"/>
        <end position="147"/>
    </location>
</feature>
<keyword evidence="9" id="KW-1133">Transmembrane helix</keyword>
<evidence type="ECO:0000256" key="6">
    <source>
        <dbReference type="ARBA" id="ARBA00022737"/>
    </source>
</evidence>
<feature type="domain" description="EF-hand" evidence="14">
    <location>
        <begin position="76"/>
        <end position="111"/>
    </location>
</feature>
<organism evidence="15">
    <name type="scientific">Schmidtea mediterranea</name>
    <name type="common">Freshwater planarian flatworm</name>
    <dbReference type="NCBI Taxonomy" id="79327"/>
    <lineage>
        <taxon>Eukaryota</taxon>
        <taxon>Metazoa</taxon>
        <taxon>Spiralia</taxon>
        <taxon>Lophotrochozoa</taxon>
        <taxon>Platyhelminthes</taxon>
        <taxon>Rhabditophora</taxon>
        <taxon>Seriata</taxon>
        <taxon>Tricladida</taxon>
        <taxon>Continenticola</taxon>
        <taxon>Geoplanoidea</taxon>
        <taxon>Dugesiidae</taxon>
        <taxon>Schmidtea</taxon>
    </lineage>
</organism>
<dbReference type="SUPFAM" id="SSF47473">
    <property type="entry name" value="EF-hand"/>
    <property type="match status" value="1"/>
</dbReference>
<dbReference type="Pfam" id="PF00153">
    <property type="entry name" value="Mito_carr"/>
    <property type="match status" value="3"/>
</dbReference>
<keyword evidence="8" id="KW-0106">Calcium</keyword>